<dbReference type="Proteomes" id="UP000308697">
    <property type="component" value="Unassembled WGS sequence"/>
</dbReference>
<protein>
    <submittedName>
        <fullName evidence="3">GNAT family N-acetyltransferase</fullName>
    </submittedName>
</protein>
<keyword evidence="4" id="KW-1185">Reference proteome</keyword>
<sequence length="203" mass="22019">MQIMSFPEAATPPQLRAQVLDLQREAWPPAEPVDPAAAASGDAAGPAPDHVHDPALEPLSMLLVADGTVLAALDVLAKPIVHAGRRYRVGGLSTVVTRQAVRGQGHGRRLVAAAHEAMRASDLDLGVFTCDRPLQAFYESAGWQHLPGTVLIGGTPQRPFPSDRPGFDKVTMADFFTDRARHDRPAFRHARIELYPGDIDKLW</sequence>
<dbReference type="CDD" id="cd04301">
    <property type="entry name" value="NAT_SF"/>
    <property type="match status" value="1"/>
</dbReference>
<evidence type="ECO:0000313" key="3">
    <source>
        <dbReference type="EMBL" id="TJZ57397.1"/>
    </source>
</evidence>
<proteinExistence type="predicted"/>
<dbReference type="InterPro" id="IPR016181">
    <property type="entry name" value="Acyl_CoA_acyltransferase"/>
</dbReference>
<name>A0A4U0NS91_9ACTN</name>
<dbReference type="Pfam" id="PF00583">
    <property type="entry name" value="Acetyltransf_1"/>
    <property type="match status" value="1"/>
</dbReference>
<dbReference type="Gene3D" id="3.40.630.30">
    <property type="match status" value="1"/>
</dbReference>
<comment type="caution">
    <text evidence="3">The sequence shown here is derived from an EMBL/GenBank/DDBJ whole genome shotgun (WGS) entry which is preliminary data.</text>
</comment>
<evidence type="ECO:0000256" key="1">
    <source>
        <dbReference type="SAM" id="MobiDB-lite"/>
    </source>
</evidence>
<reference evidence="3 4" key="1">
    <citation type="submission" date="2019-04" db="EMBL/GenBank/DDBJ databases">
        <title>Streptomyces piniterrae sp. nov., a heliquinomycin-producing actinomycete isolated from rhizosphere soil of Pinus yunnanensis.</title>
        <authorList>
            <person name="Zhuang X."/>
            <person name="Zhao J."/>
        </authorList>
    </citation>
    <scope>NUCLEOTIDE SEQUENCE [LARGE SCALE GENOMIC DNA]</scope>
    <source>
        <strain evidence="4">jys28</strain>
    </source>
</reference>
<dbReference type="PROSITE" id="PS51186">
    <property type="entry name" value="GNAT"/>
    <property type="match status" value="1"/>
</dbReference>
<feature type="domain" description="N-acetyltransferase" evidence="2">
    <location>
        <begin position="4"/>
        <end position="177"/>
    </location>
</feature>
<evidence type="ECO:0000259" key="2">
    <source>
        <dbReference type="PROSITE" id="PS51186"/>
    </source>
</evidence>
<dbReference type="SUPFAM" id="SSF55729">
    <property type="entry name" value="Acyl-CoA N-acyltransferases (Nat)"/>
    <property type="match status" value="1"/>
</dbReference>
<accession>A0A4U0NS91</accession>
<dbReference type="InterPro" id="IPR000182">
    <property type="entry name" value="GNAT_dom"/>
</dbReference>
<feature type="region of interest" description="Disordered" evidence="1">
    <location>
        <begin position="30"/>
        <end position="52"/>
    </location>
</feature>
<dbReference type="EMBL" id="SUMB01000002">
    <property type="protein sequence ID" value="TJZ57397.1"/>
    <property type="molecule type" value="Genomic_DNA"/>
</dbReference>
<dbReference type="GO" id="GO:0016747">
    <property type="term" value="F:acyltransferase activity, transferring groups other than amino-acyl groups"/>
    <property type="evidence" value="ECO:0007669"/>
    <property type="project" value="InterPro"/>
</dbReference>
<dbReference type="OrthoDB" id="7017613at2"/>
<dbReference type="AlphaFoldDB" id="A0A4U0NS91"/>
<organism evidence="3 4">
    <name type="scientific">Streptomyces piniterrae</name>
    <dbReference type="NCBI Taxonomy" id="2571125"/>
    <lineage>
        <taxon>Bacteria</taxon>
        <taxon>Bacillati</taxon>
        <taxon>Actinomycetota</taxon>
        <taxon>Actinomycetes</taxon>
        <taxon>Kitasatosporales</taxon>
        <taxon>Streptomycetaceae</taxon>
        <taxon>Streptomyces</taxon>
    </lineage>
</organism>
<evidence type="ECO:0000313" key="4">
    <source>
        <dbReference type="Proteomes" id="UP000308697"/>
    </source>
</evidence>
<gene>
    <name evidence="3" type="ORF">FCH28_08225</name>
</gene>
<keyword evidence="3" id="KW-0808">Transferase</keyword>
<feature type="compositionally biased region" description="Low complexity" evidence="1">
    <location>
        <begin position="33"/>
        <end position="48"/>
    </location>
</feature>